<feature type="compositionally biased region" description="Low complexity" evidence="1">
    <location>
        <begin position="1580"/>
        <end position="1613"/>
    </location>
</feature>
<feature type="compositionally biased region" description="Pro residues" evidence="1">
    <location>
        <begin position="2274"/>
        <end position="2285"/>
    </location>
</feature>
<evidence type="ECO:0000313" key="2">
    <source>
        <dbReference type="EMBL" id="PFH35451.1"/>
    </source>
</evidence>
<keyword evidence="3" id="KW-1185">Reference proteome</keyword>
<feature type="region of interest" description="Disordered" evidence="1">
    <location>
        <begin position="651"/>
        <end position="760"/>
    </location>
</feature>
<accession>A0A2A9MGR3</accession>
<organism evidence="2 3">
    <name type="scientific">Besnoitia besnoiti</name>
    <name type="common">Apicomplexan protozoan</name>
    <dbReference type="NCBI Taxonomy" id="94643"/>
    <lineage>
        <taxon>Eukaryota</taxon>
        <taxon>Sar</taxon>
        <taxon>Alveolata</taxon>
        <taxon>Apicomplexa</taxon>
        <taxon>Conoidasida</taxon>
        <taxon>Coccidia</taxon>
        <taxon>Eucoccidiorida</taxon>
        <taxon>Eimeriorina</taxon>
        <taxon>Sarcocystidae</taxon>
        <taxon>Besnoitia</taxon>
    </lineage>
</organism>
<feature type="compositionally biased region" description="Low complexity" evidence="1">
    <location>
        <begin position="882"/>
        <end position="891"/>
    </location>
</feature>
<feature type="compositionally biased region" description="Low complexity" evidence="1">
    <location>
        <begin position="2302"/>
        <end position="2324"/>
    </location>
</feature>
<feature type="compositionally biased region" description="Low complexity" evidence="1">
    <location>
        <begin position="1034"/>
        <end position="1063"/>
    </location>
</feature>
<feature type="compositionally biased region" description="Low complexity" evidence="1">
    <location>
        <begin position="518"/>
        <end position="527"/>
    </location>
</feature>
<dbReference type="VEuPathDB" id="ToxoDB:BESB_063380"/>
<feature type="region of interest" description="Disordered" evidence="1">
    <location>
        <begin position="2157"/>
        <end position="2232"/>
    </location>
</feature>
<feature type="compositionally biased region" description="Basic and acidic residues" evidence="1">
    <location>
        <begin position="945"/>
        <end position="960"/>
    </location>
</feature>
<feature type="compositionally biased region" description="Polar residues" evidence="1">
    <location>
        <begin position="1177"/>
        <end position="1187"/>
    </location>
</feature>
<feature type="compositionally biased region" description="Basic and acidic residues" evidence="1">
    <location>
        <begin position="1965"/>
        <end position="1977"/>
    </location>
</feature>
<protein>
    <submittedName>
        <fullName evidence="2">Uncharacterized protein</fullName>
    </submittedName>
</protein>
<feature type="region of interest" description="Disordered" evidence="1">
    <location>
        <begin position="401"/>
        <end position="491"/>
    </location>
</feature>
<feature type="region of interest" description="Disordered" evidence="1">
    <location>
        <begin position="99"/>
        <end position="178"/>
    </location>
</feature>
<feature type="compositionally biased region" description="Polar residues" evidence="1">
    <location>
        <begin position="2109"/>
        <end position="2131"/>
    </location>
</feature>
<feature type="compositionally biased region" description="Basic and acidic residues" evidence="1">
    <location>
        <begin position="1846"/>
        <end position="1862"/>
    </location>
</feature>
<feature type="compositionally biased region" description="Gly residues" evidence="1">
    <location>
        <begin position="315"/>
        <end position="328"/>
    </location>
</feature>
<evidence type="ECO:0000256" key="1">
    <source>
        <dbReference type="SAM" id="MobiDB-lite"/>
    </source>
</evidence>
<feature type="compositionally biased region" description="Low complexity" evidence="1">
    <location>
        <begin position="1442"/>
        <end position="1466"/>
    </location>
</feature>
<proteinExistence type="predicted"/>
<feature type="region of interest" description="Disordered" evidence="1">
    <location>
        <begin position="1577"/>
        <end position="1616"/>
    </location>
</feature>
<feature type="compositionally biased region" description="Basic and acidic residues" evidence="1">
    <location>
        <begin position="2210"/>
        <end position="2232"/>
    </location>
</feature>
<feature type="region of interest" description="Disordered" evidence="1">
    <location>
        <begin position="1788"/>
        <end position="2081"/>
    </location>
</feature>
<feature type="region of interest" description="Disordered" evidence="1">
    <location>
        <begin position="16"/>
        <end position="43"/>
    </location>
</feature>
<sequence>MADPLSCLLSGQGEQAPLTLPESLPSSPAVCDDEALSHSARQKTQAAPLSSASFFHHGAGPLRGAPLPCAAAALPGVNPAADASRINLSCFQQHAATQGPVPPFSLRSPTSERSSVAPTQLTQASVSPKCAENSYGALQQDLRRPPGPASLAGESDPQRGLQSDQADPRSAFLCPGQLLPSQGSPHLLEQAAAFFLAHTPRGTPVQQNVLRLLSQPQSPHSVEGAADNAAGTAVAAAGTAGGGAACPALLSGAGLVHAAGTGLPDGRDTHQLPALQRLSHAAALPVATPSLSPFAGPPVSAPPASSSQARTVAGGPAGPAVEGGGAGSRGKRSLALQTPAPGASGGAPSGPLRTSAALATNSGVGQPISSSSLPQAMVTSASLLPADARASEALAAGVAAPRSAAPSHPTSQLASPLPAHWGLPPSSVKAPSVPPNPRHAGAAPLALPASNRGVSGAYDEGGVAGRTAPSSAQAASATAPPPRMPGKDGSKLVSASLTSVAVSAAASTAPPRFPTELPAPGAAANSPSPLPDTPGFVAPSAATAALAASPAGRQAVPTPAAPPAPAASPVVAAKRKLLPPTGQPVANAVAPGPLAPASAAAAAAAAQRPAAGAGSAVGVAPKPSASPLEAGPQGGMAGAAAVPSALASPLAAGGPGQTLRCQGARRSAGAADAPAAAKKETGAAAGGSAAAARPSPAANTPHGLKGLLSRSKCSSPQVVLSATPSPPGTPTHRAQPRSGASTGGRARSRSNSAGGGQSSAAVLTAAASRLAHLSGRASPTGSTVPGIVPSRLPSPSSAVTALGPLLTAAGGAGGPLGVGGAPLFGRGLGAQAPPNDAASRAAAVVAEAAAAAAAGYSSLAAATSSGLSPCASLKVSSLGRANAAPSPRARSQQSADSPAAGGLGGSRKAASARALATVSGSSAASQESHREAPCGGAAKTPVVDAEAKAKETSKSPKEAEGAGVAGQGEQADKGRGAPEAAASAQRKPEEGKGGEAETTKPEREKDPDRLRILSALFPPLEGSKTVLEQDGKTTRAASRSGSPSSTSADATPSRAPRLSSPSSEELEDAEGLKALLADDLEIAKVPLFLDDNPNGDGWFVVASSAPACVAKKKLLREKVRAHLAPQLEAATGQRHMPVSPPEQMSHSGGAVHGGGSAADDGASADRRSGLTSPRRAASTSGAHSPSGSAALEGGVDRAPELSRQTSGEDSGSLGRRGSHDARRGGSKRDVESSGDGDSSASPRKRHRTGEGIDFNAAAHRAALPPEDMLYTLPRLSAAEQRRVRELELPVLSRERRLKVTEHLCASARSLFQCVKEMQLLDALPRTIAAAPDAPPNGLTDSRSATLEALRKAMLDLPPSAVWAGLAAPSPLLSRSSLSPTQPPHFSSFACGSKGGTGSCPSERAWLQAERGAERLDVFFRLANSEASLPLEALPRGAASGRATPSADSSHAPSPASSPSRRTSGAQGAAACSAFPAAAAGASDAFRRSSAPKCSPSSPSACARIAAESKREEDARLLQEAEDMYLWSSESEDEEADDALCAFPFGPGDPYSVLYSSPGDQASAIDIFPGLSFPPSTISTPGASAAPISARPPSGSGDPWRLAGATAPASSPLPSFSPPQTLPEAFQEQRAALPWRAPPDLDEEQLAVWLRGALRDQKKRETEFRNLRLFQLERTSAGGARPASGDSTRREEESGRGPLRANHEIAGVRLVSLTEAEEAELEWLREERRRQWDRLERTRQHLGHIISEEDSKEQMKIQARLRRLSEKLASRERRRTEDARRLRELREVELKKREERAVQRAQEASERSAMGIEDERATQAGQRERENKAQRKKENEKAHSNLTILRESCRSDAERPQRGEQDRPQPSSADGQSSPLEAPASSVQPLPSNSPSIPSPQPLPSASAAASGPTSADDAASSVPLHAGASRSEPGADAVGRQRACPSVPVASRPTQAYGEATSRAPTDTQAKETPDGGRRTEGTALQARQTAAREAAPTSGEGGATTVPCAASGPDAPGSVEAGTNRPTQGESAPAPQTLHAGERFAGHAHAFATNERRNEQIGVFLSNPDGAEVPRERPSSSSFAPVLHTAGACSQGAALEPTACPPGVSGEATHSQESGTAHSAGNPQWGTSVKNAFAATGPTQVPRALVGASAGLVAYAGGSRSGQTQGATSPSGAAGPSSQGGAKTQGDCGAGKLADPASSSFQAFGAPSRVHELRQPHGSEASEHVDHGQAHDLLHFSQLPKAGAPPAGRDMAETQVPVAAAHAGYPPISLSQPWPPAVQQPHPPAFAQLSAQSQPTHPNLQTLEQPRQVLQQQLQQLPQNGIA</sequence>
<gene>
    <name evidence="2" type="ORF">BESB_063380</name>
</gene>
<feature type="region of interest" description="Disordered" evidence="1">
    <location>
        <begin position="2266"/>
        <end position="2324"/>
    </location>
</feature>
<dbReference type="KEGG" id="bbes:BESB_063380"/>
<dbReference type="Proteomes" id="UP000224006">
    <property type="component" value="Chromosome V"/>
</dbReference>
<feature type="region of interest" description="Disordered" evidence="1">
    <location>
        <begin position="614"/>
        <end position="638"/>
    </location>
</feature>
<feature type="region of interest" description="Disordered" evidence="1">
    <location>
        <begin position="882"/>
        <end position="1070"/>
    </location>
</feature>
<feature type="region of interest" description="Disordered" evidence="1">
    <location>
        <begin position="507"/>
        <end position="537"/>
    </location>
</feature>
<feature type="region of interest" description="Disordered" evidence="1">
    <location>
        <begin position="294"/>
        <end position="355"/>
    </location>
</feature>
<reference evidence="2 3" key="1">
    <citation type="submission" date="2017-09" db="EMBL/GenBank/DDBJ databases">
        <title>Genome sequencing of Besnoitia besnoiti strain Bb-Ger1.</title>
        <authorList>
            <person name="Schares G."/>
            <person name="Venepally P."/>
            <person name="Lorenzi H.A."/>
        </authorList>
    </citation>
    <scope>NUCLEOTIDE SEQUENCE [LARGE SCALE GENOMIC DNA]</scope>
    <source>
        <strain evidence="2 3">Bb-Ger1</strain>
    </source>
</reference>
<feature type="compositionally biased region" description="Low complexity" evidence="1">
    <location>
        <begin position="467"/>
        <end position="478"/>
    </location>
</feature>
<feature type="compositionally biased region" description="Basic and acidic residues" evidence="1">
    <location>
        <begin position="1788"/>
        <end position="1805"/>
    </location>
</feature>
<dbReference type="RefSeq" id="XP_029219460.1">
    <property type="nucleotide sequence ID" value="XM_029364752.1"/>
</dbReference>
<feature type="region of interest" description="Disordered" evidence="1">
    <location>
        <begin position="1674"/>
        <end position="1698"/>
    </location>
</feature>
<evidence type="ECO:0000313" key="3">
    <source>
        <dbReference type="Proteomes" id="UP000224006"/>
    </source>
</evidence>
<feature type="compositionally biased region" description="Low complexity" evidence="1">
    <location>
        <begin position="1899"/>
        <end position="1917"/>
    </location>
</feature>
<feature type="compositionally biased region" description="Low complexity" evidence="1">
    <location>
        <begin position="737"/>
        <end position="760"/>
    </location>
</feature>
<feature type="compositionally biased region" description="Basic and acidic residues" evidence="1">
    <location>
        <begin position="1217"/>
        <end position="1231"/>
    </location>
</feature>
<dbReference type="OrthoDB" id="334022at2759"/>
<name>A0A2A9MGR3_BESBE</name>
<feature type="compositionally biased region" description="Low complexity" evidence="1">
    <location>
        <begin position="664"/>
        <end position="698"/>
    </location>
</feature>
<feature type="region of interest" description="Disordered" evidence="1">
    <location>
        <begin position="2094"/>
        <end position="2132"/>
    </location>
</feature>
<feature type="region of interest" description="Disordered" evidence="1">
    <location>
        <begin position="1436"/>
        <end position="1466"/>
    </location>
</feature>
<dbReference type="EMBL" id="NWUJ01000005">
    <property type="protein sequence ID" value="PFH35451.1"/>
    <property type="molecule type" value="Genomic_DNA"/>
</dbReference>
<feature type="compositionally biased region" description="Polar residues" evidence="1">
    <location>
        <begin position="107"/>
        <end position="126"/>
    </location>
</feature>
<feature type="compositionally biased region" description="Polar residues" evidence="1">
    <location>
        <begin position="1863"/>
        <end position="1885"/>
    </location>
</feature>
<feature type="compositionally biased region" description="Polar residues" evidence="1">
    <location>
        <begin position="2290"/>
        <end position="2301"/>
    </location>
</feature>
<comment type="caution">
    <text evidence="2">The sequence shown here is derived from an EMBL/GenBank/DDBJ whole genome shotgun (WGS) entry which is preliminary data.</text>
</comment>
<dbReference type="GeneID" id="40311266"/>
<feature type="compositionally biased region" description="Polar residues" evidence="1">
    <location>
        <begin position="711"/>
        <end position="723"/>
    </location>
</feature>
<feature type="compositionally biased region" description="Low complexity" evidence="1">
    <location>
        <begin position="17"/>
        <end position="28"/>
    </location>
</feature>
<feature type="compositionally biased region" description="Low complexity" evidence="1">
    <location>
        <begin position="302"/>
        <end position="314"/>
    </location>
</feature>
<feature type="region of interest" description="Disordered" evidence="1">
    <location>
        <begin position="2240"/>
        <end position="2259"/>
    </location>
</feature>
<feature type="compositionally biased region" description="Basic and acidic residues" evidence="1">
    <location>
        <begin position="986"/>
        <end position="1011"/>
    </location>
</feature>
<feature type="compositionally biased region" description="Low complexity" evidence="1">
    <location>
        <begin position="2165"/>
        <end position="2183"/>
    </location>
</feature>
<feature type="compositionally biased region" description="Basic and acidic residues" evidence="1">
    <location>
        <begin position="1812"/>
        <end position="1838"/>
    </location>
</feature>
<feature type="region of interest" description="Disordered" evidence="1">
    <location>
        <begin position="1124"/>
        <end position="1259"/>
    </location>
</feature>